<gene>
    <name evidence="4" type="ORF">PPN31114_00755</name>
</gene>
<reference evidence="4 5" key="1">
    <citation type="submission" date="2019-08" db="EMBL/GenBank/DDBJ databases">
        <authorList>
            <person name="Peeters C."/>
        </authorList>
    </citation>
    <scope>NUCLEOTIDE SEQUENCE [LARGE SCALE GENOMIC DNA]</scope>
    <source>
        <strain evidence="4 5">LMG 31114</strain>
    </source>
</reference>
<dbReference type="SMART" id="SM00822">
    <property type="entry name" value="PKS_KR"/>
    <property type="match status" value="1"/>
</dbReference>
<evidence type="ECO:0000256" key="2">
    <source>
        <dbReference type="ARBA" id="ARBA00023002"/>
    </source>
</evidence>
<organism evidence="4 5">
    <name type="scientific">Pandoraea pneumonica</name>
    <dbReference type="NCBI Taxonomy" id="2508299"/>
    <lineage>
        <taxon>Bacteria</taxon>
        <taxon>Pseudomonadati</taxon>
        <taxon>Pseudomonadota</taxon>
        <taxon>Betaproteobacteria</taxon>
        <taxon>Burkholderiales</taxon>
        <taxon>Burkholderiaceae</taxon>
        <taxon>Pandoraea</taxon>
    </lineage>
</organism>
<evidence type="ECO:0000259" key="3">
    <source>
        <dbReference type="SMART" id="SM00822"/>
    </source>
</evidence>
<name>A0A5E4SFE0_9BURK</name>
<dbReference type="PROSITE" id="PS00061">
    <property type="entry name" value="ADH_SHORT"/>
    <property type="match status" value="1"/>
</dbReference>
<dbReference type="NCBIfam" id="NF005893">
    <property type="entry name" value="PRK07856.1"/>
    <property type="match status" value="1"/>
</dbReference>
<dbReference type="Gene3D" id="3.40.50.720">
    <property type="entry name" value="NAD(P)-binding Rossmann-like Domain"/>
    <property type="match status" value="1"/>
</dbReference>
<dbReference type="InterPro" id="IPR036291">
    <property type="entry name" value="NAD(P)-bd_dom_sf"/>
</dbReference>
<evidence type="ECO:0000313" key="5">
    <source>
        <dbReference type="Proteomes" id="UP000366945"/>
    </source>
</evidence>
<feature type="domain" description="Ketoreductase" evidence="3">
    <location>
        <begin position="10"/>
        <end position="190"/>
    </location>
</feature>
<keyword evidence="2" id="KW-0560">Oxidoreductase</keyword>
<evidence type="ECO:0000256" key="1">
    <source>
        <dbReference type="ARBA" id="ARBA00006484"/>
    </source>
</evidence>
<dbReference type="CDD" id="cd05233">
    <property type="entry name" value="SDR_c"/>
    <property type="match status" value="1"/>
</dbReference>
<evidence type="ECO:0000313" key="4">
    <source>
        <dbReference type="EMBL" id="VVD73881.1"/>
    </source>
</evidence>
<dbReference type="PANTHER" id="PTHR43639:SF1">
    <property type="entry name" value="SHORT-CHAIN DEHYDROGENASE_REDUCTASE FAMILY PROTEIN"/>
    <property type="match status" value="1"/>
</dbReference>
<dbReference type="Proteomes" id="UP000366945">
    <property type="component" value="Unassembled WGS sequence"/>
</dbReference>
<dbReference type="PRINTS" id="PR00080">
    <property type="entry name" value="SDRFAMILY"/>
</dbReference>
<dbReference type="PRINTS" id="PR00081">
    <property type="entry name" value="GDHRDH"/>
</dbReference>
<dbReference type="Pfam" id="PF13561">
    <property type="entry name" value="adh_short_C2"/>
    <property type="match status" value="1"/>
</dbReference>
<keyword evidence="5" id="KW-1185">Reference proteome</keyword>
<dbReference type="EMBL" id="CABPSK010000001">
    <property type="protein sequence ID" value="VVD73881.1"/>
    <property type="molecule type" value="Genomic_DNA"/>
</dbReference>
<dbReference type="AlphaFoldDB" id="A0A5E4SFE0"/>
<dbReference type="FunFam" id="3.40.50.720:FF:000084">
    <property type="entry name" value="Short-chain dehydrogenase reductase"/>
    <property type="match status" value="1"/>
</dbReference>
<dbReference type="OrthoDB" id="9806974at2"/>
<dbReference type="InterPro" id="IPR020904">
    <property type="entry name" value="Sc_DH/Rdtase_CS"/>
</dbReference>
<dbReference type="PANTHER" id="PTHR43639">
    <property type="entry name" value="OXIDOREDUCTASE, SHORT-CHAIN DEHYDROGENASE/REDUCTASE FAMILY (AFU_ORTHOLOGUE AFUA_5G02870)"/>
    <property type="match status" value="1"/>
</dbReference>
<dbReference type="GeneID" id="300402814"/>
<proteinExistence type="inferred from homology"/>
<protein>
    <submittedName>
        <fullName evidence="4">Short chain dehydrogenase</fullName>
    </submittedName>
</protein>
<accession>A0A5E4SFE0</accession>
<dbReference type="InterPro" id="IPR002347">
    <property type="entry name" value="SDR_fam"/>
</dbReference>
<dbReference type="SUPFAM" id="SSF51735">
    <property type="entry name" value="NAD(P)-binding Rossmann-fold domains"/>
    <property type="match status" value="1"/>
</dbReference>
<sequence length="260" mass="26797">MSSNQSFAGKVVLVTGGAKGVGRGIAECYLAAGATVLVCGRNLPETPLPEAEGRSAVFHACDVRDPEAVIALFAQIMQAHGRLDVLVNNAGGTPFVKAAQASPKFHESIIRLNLLAPLQMAQQANDIMQKQAEGGVIVFIGSIGASRPQPGTAAYGAAKAGILSLTQSLAVEWAPHVRVVSVSPGYVNTEQSIQHYGDEAGIAAVAKTIALQRMATPADIGNACVFVSSPQAAYVSGTDLLVHGGGERPAFLDAANVNKD</sequence>
<dbReference type="RefSeq" id="WP_150678126.1">
    <property type="nucleotide sequence ID" value="NZ_CABPSK010000001.1"/>
</dbReference>
<comment type="similarity">
    <text evidence="1">Belongs to the short-chain dehydrogenases/reductases (SDR) family.</text>
</comment>
<dbReference type="GO" id="GO:0016491">
    <property type="term" value="F:oxidoreductase activity"/>
    <property type="evidence" value="ECO:0007669"/>
    <property type="project" value="UniProtKB-KW"/>
</dbReference>
<dbReference type="InterPro" id="IPR057326">
    <property type="entry name" value="KR_dom"/>
</dbReference>